<organism evidence="1 2">
    <name type="scientific">Holotrichia oblita</name>
    <name type="common">Chafer beetle</name>
    <dbReference type="NCBI Taxonomy" id="644536"/>
    <lineage>
        <taxon>Eukaryota</taxon>
        <taxon>Metazoa</taxon>
        <taxon>Ecdysozoa</taxon>
        <taxon>Arthropoda</taxon>
        <taxon>Hexapoda</taxon>
        <taxon>Insecta</taxon>
        <taxon>Pterygota</taxon>
        <taxon>Neoptera</taxon>
        <taxon>Endopterygota</taxon>
        <taxon>Coleoptera</taxon>
        <taxon>Polyphaga</taxon>
        <taxon>Scarabaeiformia</taxon>
        <taxon>Scarabaeidae</taxon>
        <taxon>Melolonthinae</taxon>
        <taxon>Holotrichia</taxon>
    </lineage>
</organism>
<dbReference type="EMBL" id="CM043019">
    <property type="protein sequence ID" value="KAI4460505.1"/>
    <property type="molecule type" value="Genomic_DNA"/>
</dbReference>
<protein>
    <submittedName>
        <fullName evidence="1">Sulfotransferase sult</fullName>
    </submittedName>
</protein>
<evidence type="ECO:0000313" key="1">
    <source>
        <dbReference type="EMBL" id="KAI4460505.1"/>
    </source>
</evidence>
<name>A0ACB9T125_HOLOL</name>
<evidence type="ECO:0000313" key="2">
    <source>
        <dbReference type="Proteomes" id="UP001056778"/>
    </source>
</evidence>
<proteinExistence type="predicted"/>
<reference evidence="1" key="1">
    <citation type="submission" date="2022-04" db="EMBL/GenBank/DDBJ databases">
        <title>Chromosome-scale genome assembly of Holotrichia oblita Faldermann.</title>
        <authorList>
            <person name="Rongchong L."/>
        </authorList>
    </citation>
    <scope>NUCLEOTIDE SEQUENCE</scope>
    <source>
        <strain evidence="1">81SQS9</strain>
    </source>
</reference>
<keyword evidence="2" id="KW-1185">Reference proteome</keyword>
<sequence>MEAYTFNGSLKFIPTLFKIIESSINNSSRYNLNGRIAVAPAPFEWSTFMLCIAGTSLLSGAAKCRKSIPRSPVRCSNVRTKHRVLVCGRLT</sequence>
<accession>A0ACB9T125</accession>
<comment type="caution">
    <text evidence="1">The sequence shown here is derived from an EMBL/GenBank/DDBJ whole genome shotgun (WGS) entry which is preliminary data.</text>
</comment>
<gene>
    <name evidence="1" type="ORF">MML48_5g00020961</name>
</gene>
<dbReference type="Proteomes" id="UP001056778">
    <property type="component" value="Chromosome 5"/>
</dbReference>